<keyword evidence="11" id="KW-0966">Cell projection</keyword>
<evidence type="ECO:0000256" key="1">
    <source>
        <dbReference type="ARBA" id="ARBA00005322"/>
    </source>
</evidence>
<evidence type="ECO:0000256" key="9">
    <source>
        <dbReference type="SAM" id="MobiDB-lite"/>
    </source>
</evidence>
<protein>
    <recommendedName>
        <fullName evidence="2">Negative regulator of flagellin synthesis</fullName>
    </recommendedName>
    <alternativeName>
        <fullName evidence="8">Anti-sigma-28 factor</fullName>
    </alternativeName>
</protein>
<dbReference type="InterPro" id="IPR031316">
    <property type="entry name" value="FlgM_C"/>
</dbReference>
<gene>
    <name evidence="11" type="ORF">FHR95_000406</name>
</gene>
<evidence type="ECO:0000256" key="8">
    <source>
        <dbReference type="ARBA" id="ARBA00030117"/>
    </source>
</evidence>
<feature type="domain" description="Anti-sigma-28 factor FlgM C-terminal" evidence="10">
    <location>
        <begin position="43"/>
        <end position="84"/>
    </location>
</feature>
<evidence type="ECO:0000256" key="4">
    <source>
        <dbReference type="ARBA" id="ARBA00022795"/>
    </source>
</evidence>
<feature type="region of interest" description="Disordered" evidence="9">
    <location>
        <begin position="1"/>
        <end position="54"/>
    </location>
</feature>
<keyword evidence="5" id="KW-0805">Transcription regulation</keyword>
<dbReference type="GO" id="GO:0045892">
    <property type="term" value="P:negative regulation of DNA-templated transcription"/>
    <property type="evidence" value="ECO:0007669"/>
    <property type="project" value="InterPro"/>
</dbReference>
<reference evidence="11 12" key="1">
    <citation type="submission" date="2020-08" db="EMBL/GenBank/DDBJ databases">
        <title>Genomic Encyclopedia of Type Strains, Phase III (KMG-III): the genomes of soil and plant-associated and newly described type strains.</title>
        <authorList>
            <person name="Whitman W."/>
        </authorList>
    </citation>
    <scope>NUCLEOTIDE SEQUENCE [LARGE SCALE GENOMIC DNA]</scope>
    <source>
        <strain evidence="11 12">CECT 7341</strain>
    </source>
</reference>
<keyword evidence="3" id="KW-0678">Repressor</keyword>
<dbReference type="AlphaFoldDB" id="A0A7W5GY36"/>
<evidence type="ECO:0000256" key="7">
    <source>
        <dbReference type="ARBA" id="ARBA00024739"/>
    </source>
</evidence>
<keyword evidence="11" id="KW-0969">Cilium</keyword>
<evidence type="ECO:0000313" key="12">
    <source>
        <dbReference type="Proteomes" id="UP000563050"/>
    </source>
</evidence>
<dbReference type="RefSeq" id="WP_183313165.1">
    <property type="nucleotide sequence ID" value="NZ_JACHXQ010000001.1"/>
</dbReference>
<keyword evidence="11" id="KW-0282">Flagellum</keyword>
<organism evidence="11 12">
    <name type="scientific">Halomonas fontilapidosi</name>
    <dbReference type="NCBI Taxonomy" id="616675"/>
    <lineage>
        <taxon>Bacteria</taxon>
        <taxon>Pseudomonadati</taxon>
        <taxon>Pseudomonadota</taxon>
        <taxon>Gammaproteobacteria</taxon>
        <taxon>Oceanospirillales</taxon>
        <taxon>Halomonadaceae</taxon>
        <taxon>Halomonas</taxon>
    </lineage>
</organism>
<dbReference type="EMBL" id="JACHXQ010000001">
    <property type="protein sequence ID" value="MBB3182882.1"/>
    <property type="molecule type" value="Genomic_DNA"/>
</dbReference>
<comment type="function">
    <text evidence="7">Responsible for the coupling of flagellin expression to flagellar assembly by preventing expression of the flagellin genes when a component of the middle class of proteins is defective. It negatively regulates flagellar genes by inhibiting the activity of FliA by directly binding to FliA.</text>
</comment>
<evidence type="ECO:0000259" key="10">
    <source>
        <dbReference type="Pfam" id="PF04316"/>
    </source>
</evidence>
<dbReference type="InterPro" id="IPR007412">
    <property type="entry name" value="FlgM"/>
</dbReference>
<evidence type="ECO:0000256" key="6">
    <source>
        <dbReference type="ARBA" id="ARBA00023163"/>
    </source>
</evidence>
<evidence type="ECO:0000256" key="5">
    <source>
        <dbReference type="ARBA" id="ARBA00023015"/>
    </source>
</evidence>
<evidence type="ECO:0000256" key="2">
    <source>
        <dbReference type="ARBA" id="ARBA00017823"/>
    </source>
</evidence>
<name>A0A7W5GY36_9GAMM</name>
<keyword evidence="6" id="KW-0804">Transcription</keyword>
<dbReference type="Proteomes" id="UP000563050">
    <property type="component" value="Unassembled WGS sequence"/>
</dbReference>
<evidence type="ECO:0000313" key="11">
    <source>
        <dbReference type="EMBL" id="MBB3182882.1"/>
    </source>
</evidence>
<keyword evidence="12" id="KW-1185">Reference proteome</keyword>
<dbReference type="NCBIfam" id="TIGR03824">
    <property type="entry name" value="FlgM_jcvi"/>
    <property type="match status" value="1"/>
</dbReference>
<sequence length="97" mass="10573">MKVDNHHPLPRPGQTEPLNEPRKAQGTDPTHTQDDGPSATTHLSQAATDVSQDIDTARVEELRDAIREGRLDVRADRIADGLIESVKDLLDAKGDNA</sequence>
<comment type="similarity">
    <text evidence="1">Belongs to the FlgM family.</text>
</comment>
<comment type="caution">
    <text evidence="11">The sequence shown here is derived from an EMBL/GenBank/DDBJ whole genome shotgun (WGS) entry which is preliminary data.</text>
</comment>
<proteinExistence type="inferred from homology"/>
<feature type="compositionally biased region" description="Polar residues" evidence="9">
    <location>
        <begin position="38"/>
        <end position="54"/>
    </location>
</feature>
<accession>A0A7W5GY36</accession>
<dbReference type="InterPro" id="IPR035890">
    <property type="entry name" value="Anti-sigma-28_factor_FlgM_sf"/>
</dbReference>
<dbReference type="GO" id="GO:0044781">
    <property type="term" value="P:bacterial-type flagellum organization"/>
    <property type="evidence" value="ECO:0007669"/>
    <property type="project" value="UniProtKB-KW"/>
</dbReference>
<keyword evidence="4" id="KW-1005">Bacterial flagellum biogenesis</keyword>
<dbReference type="Pfam" id="PF04316">
    <property type="entry name" value="FlgM"/>
    <property type="match status" value="1"/>
</dbReference>
<evidence type="ECO:0000256" key="3">
    <source>
        <dbReference type="ARBA" id="ARBA00022491"/>
    </source>
</evidence>
<dbReference type="SUPFAM" id="SSF101498">
    <property type="entry name" value="Anti-sigma factor FlgM"/>
    <property type="match status" value="1"/>
</dbReference>